<dbReference type="EMBL" id="FMZX01000033">
    <property type="protein sequence ID" value="SDE39979.1"/>
    <property type="molecule type" value="Genomic_DNA"/>
</dbReference>
<dbReference type="Pfam" id="PF13669">
    <property type="entry name" value="Glyoxalase_4"/>
    <property type="match status" value="1"/>
</dbReference>
<dbReference type="RefSeq" id="WP_176849822.1">
    <property type="nucleotide sequence ID" value="NZ_FMZX01000033.1"/>
</dbReference>
<accession>A0A1G7CKZ6</accession>
<dbReference type="AlphaFoldDB" id="A0A1G7CKZ6"/>
<gene>
    <name evidence="1" type="ORF">SAMN04487779_103315</name>
</gene>
<evidence type="ECO:0000313" key="2">
    <source>
        <dbReference type="Proteomes" id="UP000198925"/>
    </source>
</evidence>
<keyword evidence="1" id="KW-0560">Oxidoreductase</keyword>
<proteinExistence type="predicted"/>
<organism evidence="1 2">
    <name type="scientific">Belnapia rosea</name>
    <dbReference type="NCBI Taxonomy" id="938405"/>
    <lineage>
        <taxon>Bacteria</taxon>
        <taxon>Pseudomonadati</taxon>
        <taxon>Pseudomonadota</taxon>
        <taxon>Alphaproteobacteria</taxon>
        <taxon>Acetobacterales</taxon>
        <taxon>Roseomonadaceae</taxon>
        <taxon>Belnapia</taxon>
    </lineage>
</organism>
<sequence length="135" mass="15045">MQETRLAQNIIQVGIVVRDLDTALGSYANKLGVGPWRVYTYAPPLLSETKVRGVAMAYSMKLGLAWTKGMMWELIQPLDGPSIYWEFLRDHDEGVHHVMIDYGDRSLADVTAEFSACGRPLWRETIVAASSSITA</sequence>
<keyword evidence="1" id="KW-0223">Dioxygenase</keyword>
<dbReference type="GO" id="GO:0051213">
    <property type="term" value="F:dioxygenase activity"/>
    <property type="evidence" value="ECO:0007669"/>
    <property type="project" value="UniProtKB-KW"/>
</dbReference>
<reference evidence="1 2" key="1">
    <citation type="submission" date="2016-10" db="EMBL/GenBank/DDBJ databases">
        <authorList>
            <person name="de Groot N.N."/>
        </authorList>
    </citation>
    <scope>NUCLEOTIDE SEQUENCE [LARGE SCALE GENOMIC DNA]</scope>
    <source>
        <strain evidence="1 2">CPCC 100156</strain>
    </source>
</reference>
<dbReference type="InterPro" id="IPR029068">
    <property type="entry name" value="Glyas_Bleomycin-R_OHBP_Dase"/>
</dbReference>
<evidence type="ECO:0000313" key="1">
    <source>
        <dbReference type="EMBL" id="SDE39979.1"/>
    </source>
</evidence>
<protein>
    <submittedName>
        <fullName evidence="1">Glyoxalase/Bleomycin resistance protein/Dioxygenase superfamily protein</fullName>
    </submittedName>
</protein>
<dbReference type="Proteomes" id="UP000198925">
    <property type="component" value="Unassembled WGS sequence"/>
</dbReference>
<keyword evidence="2" id="KW-1185">Reference proteome</keyword>
<name>A0A1G7CKZ6_9PROT</name>
<dbReference type="Gene3D" id="3.10.180.10">
    <property type="entry name" value="2,3-Dihydroxybiphenyl 1,2-Dioxygenase, domain 1"/>
    <property type="match status" value="1"/>
</dbReference>
<dbReference type="SUPFAM" id="SSF54593">
    <property type="entry name" value="Glyoxalase/Bleomycin resistance protein/Dihydroxybiphenyl dioxygenase"/>
    <property type="match status" value="1"/>
</dbReference>